<dbReference type="InterPro" id="IPR010982">
    <property type="entry name" value="Lambda_DNA-bd_dom_sf"/>
</dbReference>
<name>A0A840IIT7_9ACTN</name>
<dbReference type="PROSITE" id="PS50943">
    <property type="entry name" value="HTH_CROC1"/>
    <property type="match status" value="1"/>
</dbReference>
<proteinExistence type="predicted"/>
<feature type="domain" description="HTH cro/C1-type" evidence="2">
    <location>
        <begin position="16"/>
        <end position="70"/>
    </location>
</feature>
<dbReference type="AlphaFoldDB" id="A0A840IIT7"/>
<dbReference type="SUPFAM" id="SSF47413">
    <property type="entry name" value="lambda repressor-like DNA-binding domains"/>
    <property type="match status" value="1"/>
</dbReference>
<evidence type="ECO:0000259" key="2">
    <source>
        <dbReference type="PROSITE" id="PS50943"/>
    </source>
</evidence>
<reference evidence="3 4" key="1">
    <citation type="submission" date="2020-08" db="EMBL/GenBank/DDBJ databases">
        <title>Genomic Encyclopedia of Archaeal and Bacterial Type Strains, Phase II (KMG-II): from individual species to whole genera.</title>
        <authorList>
            <person name="Goeker M."/>
        </authorList>
    </citation>
    <scope>NUCLEOTIDE SEQUENCE [LARGE SCALE GENOMIC DNA]</scope>
    <source>
        <strain evidence="3 4">DSM 23288</strain>
    </source>
</reference>
<sequence>MAVIHSPEHVVLGRALREFRARRGLSQESFGFSAGMHRNYVGAIERGEVNPTFKILLKLAGALEAPLSDLIRLYEDRIAEGRSSTR</sequence>
<dbReference type="Gene3D" id="1.10.260.40">
    <property type="entry name" value="lambda repressor-like DNA-binding domains"/>
    <property type="match status" value="1"/>
</dbReference>
<evidence type="ECO:0000313" key="4">
    <source>
        <dbReference type="Proteomes" id="UP000585272"/>
    </source>
</evidence>
<keyword evidence="1" id="KW-0238">DNA-binding</keyword>
<dbReference type="EMBL" id="JACHNU010000005">
    <property type="protein sequence ID" value="MBB4663924.1"/>
    <property type="molecule type" value="Genomic_DNA"/>
</dbReference>
<accession>A0A840IIT7</accession>
<dbReference type="InterPro" id="IPR050807">
    <property type="entry name" value="TransReg_Diox_bact_type"/>
</dbReference>
<gene>
    <name evidence="3" type="ORF">BDZ31_003525</name>
</gene>
<evidence type="ECO:0000313" key="3">
    <source>
        <dbReference type="EMBL" id="MBB4663924.1"/>
    </source>
</evidence>
<dbReference type="CDD" id="cd00093">
    <property type="entry name" value="HTH_XRE"/>
    <property type="match status" value="1"/>
</dbReference>
<evidence type="ECO:0000256" key="1">
    <source>
        <dbReference type="ARBA" id="ARBA00023125"/>
    </source>
</evidence>
<dbReference type="GO" id="GO:0005829">
    <property type="term" value="C:cytosol"/>
    <property type="evidence" value="ECO:0007669"/>
    <property type="project" value="TreeGrafter"/>
</dbReference>
<keyword evidence="4" id="KW-1185">Reference proteome</keyword>
<dbReference type="RefSeq" id="WP_183343643.1">
    <property type="nucleotide sequence ID" value="NZ_JACHNU010000005.1"/>
</dbReference>
<dbReference type="PANTHER" id="PTHR46797">
    <property type="entry name" value="HTH-TYPE TRANSCRIPTIONAL REGULATOR"/>
    <property type="match status" value="1"/>
</dbReference>
<comment type="caution">
    <text evidence="3">The sequence shown here is derived from an EMBL/GenBank/DDBJ whole genome shotgun (WGS) entry which is preliminary data.</text>
</comment>
<organism evidence="3 4">
    <name type="scientific">Conexibacter arvalis</name>
    <dbReference type="NCBI Taxonomy" id="912552"/>
    <lineage>
        <taxon>Bacteria</taxon>
        <taxon>Bacillati</taxon>
        <taxon>Actinomycetota</taxon>
        <taxon>Thermoleophilia</taxon>
        <taxon>Solirubrobacterales</taxon>
        <taxon>Conexibacteraceae</taxon>
        <taxon>Conexibacter</taxon>
    </lineage>
</organism>
<dbReference type="Proteomes" id="UP000585272">
    <property type="component" value="Unassembled WGS sequence"/>
</dbReference>
<dbReference type="Pfam" id="PF01381">
    <property type="entry name" value="HTH_3"/>
    <property type="match status" value="1"/>
</dbReference>
<dbReference type="GO" id="GO:0003677">
    <property type="term" value="F:DNA binding"/>
    <property type="evidence" value="ECO:0007669"/>
    <property type="project" value="UniProtKB-KW"/>
</dbReference>
<dbReference type="GO" id="GO:0003700">
    <property type="term" value="F:DNA-binding transcription factor activity"/>
    <property type="evidence" value="ECO:0007669"/>
    <property type="project" value="TreeGrafter"/>
</dbReference>
<dbReference type="InterPro" id="IPR001387">
    <property type="entry name" value="Cro/C1-type_HTH"/>
</dbReference>
<protein>
    <submittedName>
        <fullName evidence="3">Transcriptional regulator with XRE-family HTH domain</fullName>
    </submittedName>
</protein>
<dbReference type="PANTHER" id="PTHR46797:SF1">
    <property type="entry name" value="METHYLPHOSPHONATE SYNTHASE"/>
    <property type="match status" value="1"/>
</dbReference>
<dbReference type="SMART" id="SM00530">
    <property type="entry name" value="HTH_XRE"/>
    <property type="match status" value="1"/>
</dbReference>